<feature type="domain" description="Ubiquitin-like" evidence="2">
    <location>
        <begin position="175"/>
        <end position="258"/>
    </location>
</feature>
<feature type="region of interest" description="Disordered" evidence="1">
    <location>
        <begin position="354"/>
        <end position="424"/>
    </location>
</feature>
<proteinExistence type="predicted"/>
<evidence type="ECO:0000259" key="2">
    <source>
        <dbReference type="Pfam" id="PF22893"/>
    </source>
</evidence>
<evidence type="ECO:0000313" key="4">
    <source>
        <dbReference type="Proteomes" id="UP000308768"/>
    </source>
</evidence>
<evidence type="ECO:0000313" key="3">
    <source>
        <dbReference type="EMBL" id="TKA64241.1"/>
    </source>
</evidence>
<dbReference type="InterPro" id="IPR051412">
    <property type="entry name" value="Formin_Homology_Diaphanous_sf"/>
</dbReference>
<dbReference type="InterPro" id="IPR054464">
    <property type="entry name" value="ULD_fung"/>
</dbReference>
<evidence type="ECO:0000256" key="1">
    <source>
        <dbReference type="SAM" id="MobiDB-lite"/>
    </source>
</evidence>
<dbReference type="GO" id="GO:0030041">
    <property type="term" value="P:actin filament polymerization"/>
    <property type="evidence" value="ECO:0007669"/>
    <property type="project" value="TreeGrafter"/>
</dbReference>
<feature type="compositionally biased region" description="Low complexity" evidence="1">
    <location>
        <begin position="411"/>
        <end position="424"/>
    </location>
</feature>
<dbReference type="PANTHER" id="PTHR45691:SF18">
    <property type="entry name" value="FH2 DOMAIN-CONTAINING 1"/>
    <property type="match status" value="1"/>
</dbReference>
<keyword evidence="4" id="KW-1185">Reference proteome</keyword>
<dbReference type="AlphaFoldDB" id="A0A4U0WMN5"/>
<dbReference type="Pfam" id="PF22893">
    <property type="entry name" value="ULD_2"/>
    <property type="match status" value="1"/>
</dbReference>
<feature type="compositionally biased region" description="Basic and acidic residues" evidence="1">
    <location>
        <begin position="70"/>
        <end position="84"/>
    </location>
</feature>
<organism evidence="3 4">
    <name type="scientific">Cryomyces minteri</name>
    <dbReference type="NCBI Taxonomy" id="331657"/>
    <lineage>
        <taxon>Eukaryota</taxon>
        <taxon>Fungi</taxon>
        <taxon>Dikarya</taxon>
        <taxon>Ascomycota</taxon>
        <taxon>Pezizomycotina</taxon>
        <taxon>Dothideomycetes</taxon>
        <taxon>Dothideomycetes incertae sedis</taxon>
        <taxon>Cryomyces</taxon>
    </lineage>
</organism>
<reference evidence="3 4" key="1">
    <citation type="submission" date="2017-03" db="EMBL/GenBank/DDBJ databases">
        <title>Genomes of endolithic fungi from Antarctica.</title>
        <authorList>
            <person name="Coleine C."/>
            <person name="Masonjones S."/>
            <person name="Stajich J.E."/>
        </authorList>
    </citation>
    <scope>NUCLEOTIDE SEQUENCE [LARGE SCALE GENOMIC DNA]</scope>
    <source>
        <strain evidence="3 4">CCFEE 5187</strain>
    </source>
</reference>
<dbReference type="GO" id="GO:0005884">
    <property type="term" value="C:actin filament"/>
    <property type="evidence" value="ECO:0007669"/>
    <property type="project" value="TreeGrafter"/>
</dbReference>
<feature type="region of interest" description="Disordered" evidence="1">
    <location>
        <begin position="162"/>
        <end position="181"/>
    </location>
</feature>
<protein>
    <recommendedName>
        <fullName evidence="2">Ubiquitin-like domain-containing protein</fullName>
    </recommendedName>
</protein>
<accession>A0A4U0WMN5</accession>
<feature type="region of interest" description="Disordered" evidence="1">
    <location>
        <begin position="51"/>
        <end position="84"/>
    </location>
</feature>
<feature type="compositionally biased region" description="Low complexity" evidence="1">
    <location>
        <begin position="51"/>
        <end position="69"/>
    </location>
</feature>
<name>A0A4U0WMN5_9PEZI</name>
<sequence>MRRLLMRIRETQWVVMGHRAMCQEHQVTESPYGMQPPPVAYAYYQPHPSQAGDLAAAGKKADSAAAAAPAEDKKRPKEEDDKYSRLEKLILEQEQQRVAREKALEAKAAKEAADKKAAEESAAALTAAAKKARAEAEAEAAAKAKTAKEAADKELAETKKKLDAAEAAKAPPDDKKPPIKFKDAVGRKFSFPWHICKTWKGMEELIKQAFLHVEVIGPHVHEGHYDLVGPDNEIILPQVWEIVVQPDWAITMHMWPMPEPAATAKAAAPHPNVVPGAAFDHSSMVIVEPPPLKKGIKAGKKGSKHATASPPAVVVLPTPPPPLLHDSLLPMPPPPPPIVGGAGTMPSGFVGIDVVPAPTHGGHATSRKEKRPPPLPPLMAWAAGATGRSRGMSASLKEAKKPELVHPSSPPSQQQQQQQSCLVM</sequence>
<dbReference type="OrthoDB" id="3045089at2759"/>
<dbReference type="Proteomes" id="UP000308768">
    <property type="component" value="Unassembled WGS sequence"/>
</dbReference>
<dbReference type="EMBL" id="NAJN01001294">
    <property type="protein sequence ID" value="TKA64241.1"/>
    <property type="molecule type" value="Genomic_DNA"/>
</dbReference>
<gene>
    <name evidence="3" type="ORF">B0A49_10949</name>
</gene>
<dbReference type="STRING" id="331657.A0A4U0WMN5"/>
<dbReference type="PANTHER" id="PTHR45691">
    <property type="entry name" value="PROTEIN DIAPHANOUS"/>
    <property type="match status" value="1"/>
</dbReference>
<comment type="caution">
    <text evidence="3">The sequence shown here is derived from an EMBL/GenBank/DDBJ whole genome shotgun (WGS) entry which is preliminary data.</text>
</comment>